<protein>
    <submittedName>
        <fullName evidence="2">Uncharacterized protein LOC115740329</fullName>
    </submittedName>
</protein>
<name>A0A8B8P498_9MYRT</name>
<evidence type="ECO:0000313" key="1">
    <source>
        <dbReference type="Proteomes" id="UP000827889"/>
    </source>
</evidence>
<accession>A0A8B8P498</accession>
<dbReference type="Proteomes" id="UP000827889">
    <property type="component" value="Chromosome 1"/>
</dbReference>
<gene>
    <name evidence="2" type="primary">LOC115740329</name>
</gene>
<reference evidence="1" key="1">
    <citation type="submission" date="2025-05" db="UniProtKB">
        <authorList>
            <consortium name="RefSeq"/>
        </authorList>
    </citation>
    <scope>NUCLEOTIDE SEQUENCE [LARGE SCALE GENOMIC DNA]</scope>
</reference>
<dbReference type="KEGG" id="rarg:115740329"/>
<proteinExistence type="predicted"/>
<reference evidence="2" key="2">
    <citation type="submission" date="2025-08" db="UniProtKB">
        <authorList>
            <consortium name="RefSeq"/>
        </authorList>
    </citation>
    <scope>IDENTIFICATION</scope>
    <source>
        <tissue evidence="2">Leaf</tissue>
    </source>
</reference>
<evidence type="ECO:0000313" key="2">
    <source>
        <dbReference type="RefSeq" id="XP_030529675.2"/>
    </source>
</evidence>
<dbReference type="RefSeq" id="XP_030529675.2">
    <property type="nucleotide sequence ID" value="XM_030673815.2"/>
</dbReference>
<sequence>MDTPELQKADPIPALVETTEAFSPAPIEVSSISGGSQPFHVDQGAHLTPQEQLQLPVQSNLSPDQLLLHPASGMQSQLPPSNLPVDQPVRSLFGFHGAGVNVHNMTNYITLPTPNLPPEIHLPSSARFPGSQLNPSYSQVSSQVGNGIATRTQWANSHPQQQINMFEPSIPSRQQDIQGQRLLGLLPHVSLPPTNSIYQSGGSPYLQLPSNPTQLGMGAYNMGPLLPLHMEELPAIGDFNNGLGLGVQGPFLTGSQIGMGESSPRQPLRPPLVNMTWSDIIHPTPAPELTNRVPQVQGTPRQVPNNRPIFNSVYDPMYEAMGLPIDPHLRMFLASKRERDSGK</sequence>
<dbReference type="AlphaFoldDB" id="A0A8B8P498"/>
<dbReference type="GeneID" id="115740329"/>
<organism evidence="1 2">
    <name type="scientific">Rhodamnia argentea</name>
    <dbReference type="NCBI Taxonomy" id="178133"/>
    <lineage>
        <taxon>Eukaryota</taxon>
        <taxon>Viridiplantae</taxon>
        <taxon>Streptophyta</taxon>
        <taxon>Embryophyta</taxon>
        <taxon>Tracheophyta</taxon>
        <taxon>Spermatophyta</taxon>
        <taxon>Magnoliopsida</taxon>
        <taxon>eudicotyledons</taxon>
        <taxon>Gunneridae</taxon>
        <taxon>Pentapetalae</taxon>
        <taxon>rosids</taxon>
        <taxon>malvids</taxon>
        <taxon>Myrtales</taxon>
        <taxon>Myrtaceae</taxon>
        <taxon>Myrtoideae</taxon>
        <taxon>Myrteae</taxon>
        <taxon>Australasian group</taxon>
        <taxon>Rhodamnia</taxon>
    </lineage>
</organism>
<keyword evidence="1" id="KW-1185">Reference proteome</keyword>